<dbReference type="PATRIC" id="fig|294.194.peg.525"/>
<evidence type="ECO:0000313" key="3">
    <source>
        <dbReference type="Proteomes" id="UP000061348"/>
    </source>
</evidence>
<dbReference type="Proteomes" id="UP000061348">
    <property type="component" value="Unassembled WGS sequence"/>
</dbReference>
<proteinExistence type="predicted"/>
<evidence type="ECO:0000313" key="2">
    <source>
        <dbReference type="EMBL" id="KWV89886.1"/>
    </source>
</evidence>
<dbReference type="EMBL" id="LCYA01000009">
    <property type="protein sequence ID" value="KWV89886.1"/>
    <property type="molecule type" value="Genomic_DNA"/>
</dbReference>
<feature type="compositionally biased region" description="Polar residues" evidence="1">
    <location>
        <begin position="10"/>
        <end position="24"/>
    </location>
</feature>
<comment type="caution">
    <text evidence="2">The sequence shown here is derived from an EMBL/GenBank/DDBJ whole genome shotgun (WGS) entry which is preliminary data.</text>
</comment>
<organism evidence="2 3">
    <name type="scientific">Pseudomonas fluorescens</name>
    <dbReference type="NCBI Taxonomy" id="294"/>
    <lineage>
        <taxon>Bacteria</taxon>
        <taxon>Pseudomonadati</taxon>
        <taxon>Pseudomonadota</taxon>
        <taxon>Gammaproteobacteria</taxon>
        <taxon>Pseudomonadales</taxon>
        <taxon>Pseudomonadaceae</taxon>
        <taxon>Pseudomonas</taxon>
    </lineage>
</organism>
<accession>A0A109LLR1</accession>
<evidence type="ECO:0000256" key="1">
    <source>
        <dbReference type="SAM" id="MobiDB-lite"/>
    </source>
</evidence>
<sequence length="77" mass="8135">MVPKPMEPSASAQPWGSTRPSTFMNGKRMPGTIGAACFFQANSTPNTANRMMLTPMLHSPKWLTSSTPNGAPTASAP</sequence>
<dbReference type="AlphaFoldDB" id="A0A109LLR1"/>
<protein>
    <submittedName>
        <fullName evidence="2">Uncharacterized protein</fullName>
    </submittedName>
</protein>
<gene>
    <name evidence="2" type="ORF">PFLmoz3_00471</name>
</gene>
<reference evidence="2 3" key="1">
    <citation type="submission" date="2015-05" db="EMBL/GenBank/DDBJ databases">
        <title>A genomic and transcriptomic approach to investigate the blue pigment phenotype in Pseudomonas fluorescens.</title>
        <authorList>
            <person name="Andreani N.A."/>
            <person name="Cardazzo B."/>
        </authorList>
    </citation>
    <scope>NUCLEOTIDE SEQUENCE [LARGE SCALE GENOMIC DNA]</scope>
    <source>
        <strain evidence="2 3">Ps_22</strain>
    </source>
</reference>
<feature type="region of interest" description="Disordered" evidence="1">
    <location>
        <begin position="1"/>
        <end position="27"/>
    </location>
</feature>
<name>A0A109LLR1_PSEFL</name>